<dbReference type="CDD" id="cd02440">
    <property type="entry name" value="AdoMet_MTases"/>
    <property type="match status" value="1"/>
</dbReference>
<dbReference type="GO" id="GO:0032259">
    <property type="term" value="P:methylation"/>
    <property type="evidence" value="ECO:0007669"/>
    <property type="project" value="UniProtKB-KW"/>
</dbReference>
<dbReference type="PANTHER" id="PTHR43591:SF10">
    <property type="entry name" value="ABC TRANSMEMBRANE TYPE-1 DOMAIN-CONTAINING PROTEIN-RELATED"/>
    <property type="match status" value="1"/>
</dbReference>
<organism evidence="2 3">
    <name type="scientific">Schizothecium vesticola</name>
    <dbReference type="NCBI Taxonomy" id="314040"/>
    <lineage>
        <taxon>Eukaryota</taxon>
        <taxon>Fungi</taxon>
        <taxon>Dikarya</taxon>
        <taxon>Ascomycota</taxon>
        <taxon>Pezizomycotina</taxon>
        <taxon>Sordariomycetes</taxon>
        <taxon>Sordariomycetidae</taxon>
        <taxon>Sordariales</taxon>
        <taxon>Schizotheciaceae</taxon>
        <taxon>Schizothecium</taxon>
    </lineage>
</organism>
<dbReference type="Pfam" id="PF13489">
    <property type="entry name" value="Methyltransf_23"/>
    <property type="match status" value="1"/>
</dbReference>
<comment type="caution">
    <text evidence="2">The sequence shown here is derived from an EMBL/GenBank/DDBJ whole genome shotgun (WGS) entry which is preliminary data.</text>
</comment>
<reference evidence="2" key="1">
    <citation type="submission" date="2023-06" db="EMBL/GenBank/DDBJ databases">
        <title>Genome-scale phylogeny and comparative genomics of the fungal order Sordariales.</title>
        <authorList>
            <consortium name="Lawrence Berkeley National Laboratory"/>
            <person name="Hensen N."/>
            <person name="Bonometti L."/>
            <person name="Westerberg I."/>
            <person name="Brannstrom I.O."/>
            <person name="Guillou S."/>
            <person name="Cros-Aarteil S."/>
            <person name="Calhoun S."/>
            <person name="Haridas S."/>
            <person name="Kuo A."/>
            <person name="Mondo S."/>
            <person name="Pangilinan J."/>
            <person name="Riley R."/>
            <person name="LaButti K."/>
            <person name="Andreopoulos B."/>
            <person name="Lipzen A."/>
            <person name="Chen C."/>
            <person name="Yanf M."/>
            <person name="Daum C."/>
            <person name="Ng V."/>
            <person name="Clum A."/>
            <person name="Steindorff A."/>
            <person name="Ohm R."/>
            <person name="Martin F."/>
            <person name="Silar P."/>
            <person name="Natvig D."/>
            <person name="Lalanne C."/>
            <person name="Gautier V."/>
            <person name="Ament-velasquez S.L."/>
            <person name="Kruys A."/>
            <person name="Hutchinson M.I."/>
            <person name="Powell A.J."/>
            <person name="Barry K."/>
            <person name="Miller A.N."/>
            <person name="Grigoriev I.V."/>
            <person name="Debuchy R."/>
            <person name="Gladieux P."/>
            <person name="Thoren M.H."/>
            <person name="Johannesson H."/>
        </authorList>
    </citation>
    <scope>NUCLEOTIDE SEQUENCE</scope>
    <source>
        <strain evidence="2">SMH3187-1</strain>
    </source>
</reference>
<keyword evidence="2" id="KW-0808">Transferase</keyword>
<comment type="similarity">
    <text evidence="1">Belongs to the methyltransferase superfamily. LaeA methyltransferase family.</text>
</comment>
<proteinExistence type="inferred from homology"/>
<protein>
    <submittedName>
        <fullName evidence="2">S-adenosyl-L-methionine-dependent methyltransferase</fullName>
    </submittedName>
</protein>
<gene>
    <name evidence="2" type="ORF">B0T18DRAFT_412483</name>
</gene>
<dbReference type="Proteomes" id="UP001172155">
    <property type="component" value="Unassembled WGS sequence"/>
</dbReference>
<accession>A0AA40K5L0</accession>
<dbReference type="InterPro" id="IPR029063">
    <property type="entry name" value="SAM-dependent_MTases_sf"/>
</dbReference>
<sequence>MATTGTSTGILPPEHWATQKPAYDKDATDCDSVDESTASLTSSIYKYRTIHGRTYHAERGDAQYWASNDQRQGESLDINHHCCTLALGGKLHMAPLSKDIKNALDVGTGTGIWAIDFADQYTKATVTGTDITPIQPTFVPPNVKFEIEDCNTEWTFACNHFDFVHMRWMIGSIVDWDKLFVRAYAHIKPGGWLETYEMSAIIESDNGTVSDESALGQWGKIFIEGGRKLGVSFEVVQNDLQRKAMKAAGFVDIQVKDIKMPIGGWPKNKDLKEQGLFARAVLEQDPEGYILFMTGTLGWSREQVLTYVARIHKEVRSGKHHAYYRQRVVWGQKPGVSGS</sequence>
<evidence type="ECO:0000256" key="1">
    <source>
        <dbReference type="ARBA" id="ARBA00038158"/>
    </source>
</evidence>
<keyword evidence="3" id="KW-1185">Reference proteome</keyword>
<evidence type="ECO:0000313" key="2">
    <source>
        <dbReference type="EMBL" id="KAK0746804.1"/>
    </source>
</evidence>
<evidence type="ECO:0000313" key="3">
    <source>
        <dbReference type="Proteomes" id="UP001172155"/>
    </source>
</evidence>
<dbReference type="AlphaFoldDB" id="A0AA40K5L0"/>
<dbReference type="PANTHER" id="PTHR43591">
    <property type="entry name" value="METHYLTRANSFERASE"/>
    <property type="match status" value="1"/>
</dbReference>
<dbReference type="Gene3D" id="3.40.50.150">
    <property type="entry name" value="Vaccinia Virus protein VP39"/>
    <property type="match status" value="1"/>
</dbReference>
<name>A0AA40K5L0_9PEZI</name>
<dbReference type="SUPFAM" id="SSF53335">
    <property type="entry name" value="S-adenosyl-L-methionine-dependent methyltransferases"/>
    <property type="match status" value="1"/>
</dbReference>
<dbReference type="EMBL" id="JAUKUD010000004">
    <property type="protein sequence ID" value="KAK0746804.1"/>
    <property type="molecule type" value="Genomic_DNA"/>
</dbReference>
<dbReference type="GO" id="GO:0008168">
    <property type="term" value="F:methyltransferase activity"/>
    <property type="evidence" value="ECO:0007669"/>
    <property type="project" value="UniProtKB-KW"/>
</dbReference>
<keyword evidence="2" id="KW-0489">Methyltransferase</keyword>